<keyword evidence="2" id="KW-1185">Reference proteome</keyword>
<dbReference type="EMBL" id="OZ034836">
    <property type="protein sequence ID" value="CAL1677993.1"/>
    <property type="molecule type" value="Genomic_DNA"/>
</dbReference>
<gene>
    <name evidence="1" type="ORF">LPLAT_LOCUS3915</name>
</gene>
<organism evidence="1 2">
    <name type="scientific">Lasius platythorax</name>
    <dbReference type="NCBI Taxonomy" id="488582"/>
    <lineage>
        <taxon>Eukaryota</taxon>
        <taxon>Metazoa</taxon>
        <taxon>Ecdysozoa</taxon>
        <taxon>Arthropoda</taxon>
        <taxon>Hexapoda</taxon>
        <taxon>Insecta</taxon>
        <taxon>Pterygota</taxon>
        <taxon>Neoptera</taxon>
        <taxon>Endopterygota</taxon>
        <taxon>Hymenoptera</taxon>
        <taxon>Apocrita</taxon>
        <taxon>Aculeata</taxon>
        <taxon>Formicoidea</taxon>
        <taxon>Formicidae</taxon>
        <taxon>Formicinae</taxon>
        <taxon>Lasius</taxon>
        <taxon>Lasius</taxon>
    </lineage>
</organism>
<dbReference type="AlphaFoldDB" id="A0AAV2NDI4"/>
<evidence type="ECO:0000313" key="2">
    <source>
        <dbReference type="Proteomes" id="UP001497644"/>
    </source>
</evidence>
<name>A0AAV2NDI4_9HYME</name>
<proteinExistence type="predicted"/>
<evidence type="ECO:0000313" key="1">
    <source>
        <dbReference type="EMBL" id="CAL1677993.1"/>
    </source>
</evidence>
<sequence>MALRRSSANENRDNRNFIDHTKQMRLFEDRNCEQSNIAAEVGQTIPWNEAGGSFWFRIFELFVTSPTAKRTTPVPPNAPIKPRKSFSNVGLKPKKLRFTDKEKDEIHGENCSQKSADYSVKVLDHKATFLKEKGELKDKSSRENLSVMLRNIRLETDDKENKQYENERYERKVIDDRYSVIKERAKYGNNCTQSLKLNCNSKGKFVHFRI</sequence>
<dbReference type="Proteomes" id="UP001497644">
    <property type="component" value="Chromosome 13"/>
</dbReference>
<protein>
    <submittedName>
        <fullName evidence="1">Uncharacterized protein</fullName>
    </submittedName>
</protein>
<accession>A0AAV2NDI4</accession>
<reference evidence="1" key="1">
    <citation type="submission" date="2024-04" db="EMBL/GenBank/DDBJ databases">
        <authorList>
            <consortium name="Molecular Ecology Group"/>
        </authorList>
    </citation>
    <scope>NUCLEOTIDE SEQUENCE</scope>
</reference>